<dbReference type="InterPro" id="IPR016181">
    <property type="entry name" value="Acyl_CoA_acyltransferase"/>
</dbReference>
<name>A0A9W5YCA1_9FIRM</name>
<proteinExistence type="predicted"/>
<evidence type="ECO:0000313" key="3">
    <source>
        <dbReference type="Proteomes" id="UP001144256"/>
    </source>
</evidence>
<evidence type="ECO:0000313" key="2">
    <source>
        <dbReference type="EMBL" id="GKX29960.1"/>
    </source>
</evidence>
<dbReference type="RefSeq" id="WP_281815746.1">
    <property type="nucleotide sequence ID" value="NZ_BRLB01000006.1"/>
</dbReference>
<reference evidence="2" key="1">
    <citation type="submission" date="2022-06" db="EMBL/GenBank/DDBJ databases">
        <title>Vallitalea longa sp. nov., an anaerobic bacterium isolated from marine sediment.</title>
        <authorList>
            <person name="Hirano S."/>
            <person name="Terahara T."/>
            <person name="Mori K."/>
            <person name="Hamada M."/>
            <person name="Matsumoto R."/>
            <person name="Kobayashi T."/>
        </authorList>
    </citation>
    <scope>NUCLEOTIDE SEQUENCE</scope>
    <source>
        <strain evidence="2">SH18-1</strain>
    </source>
</reference>
<organism evidence="2 3">
    <name type="scientific">Vallitalea longa</name>
    <dbReference type="NCBI Taxonomy" id="2936439"/>
    <lineage>
        <taxon>Bacteria</taxon>
        <taxon>Bacillati</taxon>
        <taxon>Bacillota</taxon>
        <taxon>Clostridia</taxon>
        <taxon>Lachnospirales</taxon>
        <taxon>Vallitaleaceae</taxon>
        <taxon>Vallitalea</taxon>
    </lineage>
</organism>
<protein>
    <recommendedName>
        <fullName evidence="1">N-acetyltransferase domain-containing protein</fullName>
    </recommendedName>
</protein>
<dbReference type="SUPFAM" id="SSF55729">
    <property type="entry name" value="Acyl-CoA N-acyltransferases (Nat)"/>
    <property type="match status" value="1"/>
</dbReference>
<evidence type="ECO:0000259" key="1">
    <source>
        <dbReference type="PROSITE" id="PS51186"/>
    </source>
</evidence>
<dbReference type="EMBL" id="BRLB01000006">
    <property type="protein sequence ID" value="GKX29960.1"/>
    <property type="molecule type" value="Genomic_DNA"/>
</dbReference>
<dbReference type="PROSITE" id="PS51186">
    <property type="entry name" value="GNAT"/>
    <property type="match status" value="1"/>
</dbReference>
<comment type="caution">
    <text evidence="2">The sequence shown here is derived from an EMBL/GenBank/DDBJ whole genome shotgun (WGS) entry which is preliminary data.</text>
</comment>
<dbReference type="Gene3D" id="3.40.630.30">
    <property type="match status" value="1"/>
</dbReference>
<gene>
    <name evidence="2" type="ORF">SH1V18_24400</name>
</gene>
<accession>A0A9W5YCA1</accession>
<dbReference type="Pfam" id="PF00583">
    <property type="entry name" value="Acetyltransf_1"/>
    <property type="match status" value="1"/>
</dbReference>
<dbReference type="InterPro" id="IPR000182">
    <property type="entry name" value="GNAT_dom"/>
</dbReference>
<sequence length="318" mass="36870">MKIIEFSTVTNKMKKMMIQDLEYLYSKLLINENFGQIENLLGSKIENWMKNKTINGAICMKNEKMVGFLFAELKNGEQKRQAWVPSFGIATFGEDNDKILYELYKHCSSQWVELGYYEHVIETLDIDNQVLSLQMLGFAFQQVHGLLKLSNYKEGESDAKISIRSFRKNDSDILRDMADIIYKYQIASPVYAPLQVETIKRIRDGYASLVNDDEVMLYISETDRPVAFQALWEDDYGYLVPEKCVELSIAGTYADVSHSGVGTKLMNYVVKDLILKGYKWLSADWRITNISARRFWNTKCGFNITKYRMIRTIDSDNN</sequence>
<keyword evidence="3" id="KW-1185">Reference proteome</keyword>
<dbReference type="AlphaFoldDB" id="A0A9W5YCA1"/>
<dbReference type="Proteomes" id="UP001144256">
    <property type="component" value="Unassembled WGS sequence"/>
</dbReference>
<feature type="domain" description="N-acetyltransferase" evidence="1">
    <location>
        <begin position="161"/>
        <end position="318"/>
    </location>
</feature>
<dbReference type="GO" id="GO:0016747">
    <property type="term" value="F:acyltransferase activity, transferring groups other than amino-acyl groups"/>
    <property type="evidence" value="ECO:0007669"/>
    <property type="project" value="InterPro"/>
</dbReference>